<keyword evidence="7" id="KW-0238">DNA-binding</keyword>
<evidence type="ECO:0000256" key="11">
    <source>
        <dbReference type="SAM" id="MobiDB-lite"/>
    </source>
</evidence>
<dbReference type="GO" id="GO:0009851">
    <property type="term" value="P:auxin biosynthetic process"/>
    <property type="evidence" value="ECO:0007669"/>
    <property type="project" value="UniProtKB-KW"/>
</dbReference>
<dbReference type="InterPro" id="IPR007818">
    <property type="entry name" value="SHI"/>
</dbReference>
<evidence type="ECO:0000313" key="12">
    <source>
        <dbReference type="EMBL" id="CAL0329258.1"/>
    </source>
</evidence>
<dbReference type="AlphaFoldDB" id="A0AAV1Y5L7"/>
<organism evidence="12 13">
    <name type="scientific">Lupinus luteus</name>
    <name type="common">European yellow lupine</name>
    <dbReference type="NCBI Taxonomy" id="3873"/>
    <lineage>
        <taxon>Eukaryota</taxon>
        <taxon>Viridiplantae</taxon>
        <taxon>Streptophyta</taxon>
        <taxon>Embryophyta</taxon>
        <taxon>Tracheophyta</taxon>
        <taxon>Spermatophyta</taxon>
        <taxon>Magnoliopsida</taxon>
        <taxon>eudicotyledons</taxon>
        <taxon>Gunneridae</taxon>
        <taxon>Pentapetalae</taxon>
        <taxon>rosids</taxon>
        <taxon>fabids</taxon>
        <taxon>Fabales</taxon>
        <taxon>Fabaceae</taxon>
        <taxon>Papilionoideae</taxon>
        <taxon>50 kb inversion clade</taxon>
        <taxon>genistoids sensu lato</taxon>
        <taxon>core genistoids</taxon>
        <taxon>Genisteae</taxon>
        <taxon>Lupinus</taxon>
    </lineage>
</organism>
<dbReference type="GO" id="GO:0003677">
    <property type="term" value="F:DNA binding"/>
    <property type="evidence" value="ECO:0007669"/>
    <property type="project" value="UniProtKB-KW"/>
</dbReference>
<evidence type="ECO:0000313" key="13">
    <source>
        <dbReference type="Proteomes" id="UP001497480"/>
    </source>
</evidence>
<keyword evidence="9" id="KW-0539">Nucleus</keyword>
<evidence type="ECO:0000256" key="7">
    <source>
        <dbReference type="ARBA" id="ARBA00023125"/>
    </source>
</evidence>
<protein>
    <submittedName>
        <fullName evidence="12">Uncharacterized protein</fullName>
    </submittedName>
</protein>
<keyword evidence="4" id="KW-0479">Metal-binding</keyword>
<dbReference type="PANTHER" id="PTHR31604:SF16">
    <property type="entry name" value="PROTEIN SHI RELATED SEQUENCE 3"/>
    <property type="match status" value="1"/>
</dbReference>
<dbReference type="GO" id="GO:0045893">
    <property type="term" value="P:positive regulation of DNA-templated transcription"/>
    <property type="evidence" value="ECO:0007669"/>
    <property type="project" value="TreeGrafter"/>
</dbReference>
<comment type="subcellular location">
    <subcellularLocation>
        <location evidence="1">Nucleus</location>
    </subcellularLocation>
</comment>
<dbReference type="EMBL" id="CAXHTB010000021">
    <property type="protein sequence ID" value="CAL0329258.1"/>
    <property type="molecule type" value="Genomic_DNA"/>
</dbReference>
<evidence type="ECO:0000256" key="4">
    <source>
        <dbReference type="ARBA" id="ARBA00022723"/>
    </source>
</evidence>
<proteinExistence type="inferred from homology"/>
<dbReference type="NCBIfam" id="TIGR01623">
    <property type="entry name" value="put_zinc_LRP1"/>
    <property type="match status" value="1"/>
</dbReference>
<feature type="compositionally biased region" description="Polar residues" evidence="11">
    <location>
        <begin position="63"/>
        <end position="72"/>
    </location>
</feature>
<dbReference type="Proteomes" id="UP001497480">
    <property type="component" value="Unassembled WGS sequence"/>
</dbReference>
<comment type="caution">
    <text evidence="12">The sequence shown here is derived from an EMBL/GenBank/DDBJ whole genome shotgun (WGS) entry which is preliminary data.</text>
</comment>
<dbReference type="InterPro" id="IPR006510">
    <property type="entry name" value="Znf_LRP1"/>
</dbReference>
<dbReference type="GO" id="GO:0009734">
    <property type="term" value="P:auxin-activated signaling pathway"/>
    <property type="evidence" value="ECO:0007669"/>
    <property type="project" value="UniProtKB-KW"/>
</dbReference>
<evidence type="ECO:0000256" key="9">
    <source>
        <dbReference type="ARBA" id="ARBA00023242"/>
    </source>
</evidence>
<dbReference type="InterPro" id="IPR006511">
    <property type="entry name" value="SHI_C"/>
</dbReference>
<sequence length="199" mass="22047">MSRTHGEEEIIKGSLKCEDCGNQAKKDCPYSRCRTCCKNKGFECQTHLRSTWIPVDRRRHRGSSPTPTTNPNHLHGGPDDPKRHKQNPYSVFSCVRVQSMDDTMNEIAYQTSINIGGHVFSGFVYDQGPDQQSFNGARGQRSTNYLHQQHNNLNLVSAEIHDGATTAPPSAAAPTAYHHPFSPPSHVFPSSVSFSPGMP</sequence>
<dbReference type="NCBIfam" id="TIGR01624">
    <property type="entry name" value="LRP1_Cterm"/>
    <property type="match status" value="1"/>
</dbReference>
<evidence type="ECO:0000256" key="1">
    <source>
        <dbReference type="ARBA" id="ARBA00004123"/>
    </source>
</evidence>
<keyword evidence="5" id="KW-0862">Zinc</keyword>
<keyword evidence="13" id="KW-1185">Reference proteome</keyword>
<evidence type="ECO:0000256" key="2">
    <source>
        <dbReference type="ARBA" id="ARBA00006911"/>
    </source>
</evidence>
<evidence type="ECO:0000256" key="3">
    <source>
        <dbReference type="ARBA" id="ARBA00022473"/>
    </source>
</evidence>
<evidence type="ECO:0000256" key="10">
    <source>
        <dbReference type="ARBA" id="ARBA00023294"/>
    </source>
</evidence>
<evidence type="ECO:0000256" key="6">
    <source>
        <dbReference type="ARBA" id="ARBA00023070"/>
    </source>
</evidence>
<keyword evidence="6" id="KW-0073">Auxin biosynthesis</keyword>
<dbReference type="PANTHER" id="PTHR31604">
    <property type="entry name" value="PROTEIN LATERAL ROOT PRIMORDIUM 1"/>
    <property type="match status" value="1"/>
</dbReference>
<keyword evidence="3" id="KW-0217">Developmental protein</keyword>
<gene>
    <name evidence="12" type="ORF">LLUT_LOCUS30318</name>
</gene>
<keyword evidence="8" id="KW-0010">Activator</keyword>
<dbReference type="GO" id="GO:0046872">
    <property type="term" value="F:metal ion binding"/>
    <property type="evidence" value="ECO:0007669"/>
    <property type="project" value="UniProtKB-KW"/>
</dbReference>
<evidence type="ECO:0000256" key="8">
    <source>
        <dbReference type="ARBA" id="ARBA00023159"/>
    </source>
</evidence>
<evidence type="ECO:0000256" key="5">
    <source>
        <dbReference type="ARBA" id="ARBA00022833"/>
    </source>
</evidence>
<feature type="region of interest" description="Disordered" evidence="11">
    <location>
        <begin position="55"/>
        <end position="87"/>
    </location>
</feature>
<comment type="similarity">
    <text evidence="2">Belongs to the SHI protein family.</text>
</comment>
<reference evidence="12 13" key="1">
    <citation type="submission" date="2024-03" db="EMBL/GenBank/DDBJ databases">
        <authorList>
            <person name="Martinez-Hernandez J."/>
        </authorList>
    </citation>
    <scope>NUCLEOTIDE SEQUENCE [LARGE SCALE GENOMIC DNA]</scope>
</reference>
<dbReference type="GO" id="GO:0003700">
    <property type="term" value="F:DNA-binding transcription factor activity"/>
    <property type="evidence" value="ECO:0007669"/>
    <property type="project" value="InterPro"/>
</dbReference>
<name>A0AAV1Y5L7_LUPLU</name>
<keyword evidence="10" id="KW-0927">Auxin signaling pathway</keyword>
<dbReference type="GO" id="GO:0005634">
    <property type="term" value="C:nucleus"/>
    <property type="evidence" value="ECO:0007669"/>
    <property type="project" value="UniProtKB-SubCell"/>
</dbReference>
<dbReference type="Pfam" id="PF05142">
    <property type="entry name" value="DUF702"/>
    <property type="match status" value="2"/>
</dbReference>
<accession>A0AAV1Y5L7</accession>